<keyword evidence="2" id="KW-0810">Translation regulation</keyword>
<protein>
    <submittedName>
        <fullName evidence="6">Pumilio 23</fullName>
    </submittedName>
</protein>
<accession>A0A7J7CD68</accession>
<proteinExistence type="predicted"/>
<feature type="repeat" description="Pumilio" evidence="4">
    <location>
        <begin position="282"/>
        <end position="324"/>
    </location>
</feature>
<dbReference type="Pfam" id="PF22493">
    <property type="entry name" value="PUF_NOP9"/>
    <property type="match status" value="1"/>
</dbReference>
<keyword evidence="1" id="KW-0677">Repeat</keyword>
<dbReference type="GO" id="GO:0000447">
    <property type="term" value="P:endonucleolytic cleavage in ITS1 to separate SSU-rRNA from 5.8S rRNA and LSU-rRNA from tricistronic rRNA transcript (SSU-rRNA, 5.8S rRNA, LSU-rRNA)"/>
    <property type="evidence" value="ECO:0007669"/>
    <property type="project" value="TreeGrafter"/>
</dbReference>
<feature type="repeat" description="Pumilio" evidence="4">
    <location>
        <begin position="377"/>
        <end position="414"/>
    </location>
</feature>
<dbReference type="GO" id="GO:0005730">
    <property type="term" value="C:nucleolus"/>
    <property type="evidence" value="ECO:0007669"/>
    <property type="project" value="TreeGrafter"/>
</dbReference>
<gene>
    <name evidence="6" type="ORF">HS088_TW18G00767</name>
</gene>
<evidence type="ECO:0000256" key="1">
    <source>
        <dbReference type="ARBA" id="ARBA00022737"/>
    </source>
</evidence>
<dbReference type="PANTHER" id="PTHR13102">
    <property type="entry name" value="NUCLEOLAR PROTEIN 9"/>
    <property type="match status" value="1"/>
</dbReference>
<evidence type="ECO:0000256" key="4">
    <source>
        <dbReference type="PROSITE-ProRule" id="PRU00317"/>
    </source>
</evidence>
<dbReference type="InterPro" id="IPR040000">
    <property type="entry name" value="NOP9"/>
</dbReference>
<dbReference type="InParanoid" id="A0A7J7CD68"/>
<dbReference type="GO" id="GO:0006417">
    <property type="term" value="P:regulation of translation"/>
    <property type="evidence" value="ECO:0007669"/>
    <property type="project" value="UniProtKB-KW"/>
</dbReference>
<dbReference type="SUPFAM" id="SSF48371">
    <property type="entry name" value="ARM repeat"/>
    <property type="match status" value="1"/>
</dbReference>
<feature type="region of interest" description="Disordered" evidence="5">
    <location>
        <begin position="16"/>
        <end position="84"/>
    </location>
</feature>
<dbReference type="EMBL" id="JAAARO010000018">
    <property type="protein sequence ID" value="KAF5732078.1"/>
    <property type="molecule type" value="Genomic_DNA"/>
</dbReference>
<dbReference type="OrthoDB" id="392571at2759"/>
<dbReference type="PANTHER" id="PTHR13102:SF0">
    <property type="entry name" value="NUCLEOLAR PROTEIN 9"/>
    <property type="match status" value="1"/>
</dbReference>
<dbReference type="AlphaFoldDB" id="A0A7J7CD68"/>
<dbReference type="GO" id="GO:0030686">
    <property type="term" value="C:90S preribosome"/>
    <property type="evidence" value="ECO:0007669"/>
    <property type="project" value="TreeGrafter"/>
</dbReference>
<evidence type="ECO:0000313" key="6">
    <source>
        <dbReference type="EMBL" id="KAF5732078.1"/>
    </source>
</evidence>
<evidence type="ECO:0000256" key="3">
    <source>
        <dbReference type="ARBA" id="ARBA00022884"/>
    </source>
</evidence>
<reference evidence="6 7" key="1">
    <citation type="journal article" date="2020" name="Nat. Commun.">
        <title>Genome of Tripterygium wilfordii and identification of cytochrome P450 involved in triptolide biosynthesis.</title>
        <authorList>
            <person name="Tu L."/>
            <person name="Su P."/>
            <person name="Zhang Z."/>
            <person name="Gao L."/>
            <person name="Wang J."/>
            <person name="Hu T."/>
            <person name="Zhou J."/>
            <person name="Zhang Y."/>
            <person name="Zhao Y."/>
            <person name="Liu Y."/>
            <person name="Song Y."/>
            <person name="Tong Y."/>
            <person name="Lu Y."/>
            <person name="Yang J."/>
            <person name="Xu C."/>
            <person name="Jia M."/>
            <person name="Peters R.J."/>
            <person name="Huang L."/>
            <person name="Gao W."/>
        </authorList>
    </citation>
    <scope>NUCLEOTIDE SEQUENCE [LARGE SCALE GENOMIC DNA]</scope>
    <source>
        <strain evidence="7">cv. XIE 37</strain>
        <tissue evidence="6">Leaf</tissue>
    </source>
</reference>
<dbReference type="Gene3D" id="1.25.10.10">
    <property type="entry name" value="Leucine-rich Repeat Variant"/>
    <property type="match status" value="2"/>
</dbReference>
<dbReference type="Proteomes" id="UP000593562">
    <property type="component" value="Unassembled WGS sequence"/>
</dbReference>
<dbReference type="SMART" id="SM00025">
    <property type="entry name" value="Pumilio"/>
    <property type="match status" value="6"/>
</dbReference>
<organism evidence="6 7">
    <name type="scientific">Tripterygium wilfordii</name>
    <name type="common">Thunder God vine</name>
    <dbReference type="NCBI Taxonomy" id="458696"/>
    <lineage>
        <taxon>Eukaryota</taxon>
        <taxon>Viridiplantae</taxon>
        <taxon>Streptophyta</taxon>
        <taxon>Embryophyta</taxon>
        <taxon>Tracheophyta</taxon>
        <taxon>Spermatophyta</taxon>
        <taxon>Magnoliopsida</taxon>
        <taxon>eudicotyledons</taxon>
        <taxon>Gunneridae</taxon>
        <taxon>Pentapetalae</taxon>
        <taxon>rosids</taxon>
        <taxon>fabids</taxon>
        <taxon>Celastrales</taxon>
        <taxon>Celastraceae</taxon>
        <taxon>Tripterygium</taxon>
    </lineage>
</organism>
<dbReference type="GO" id="GO:0000480">
    <property type="term" value="P:endonucleolytic cleavage in 5'-ETS of tricistronic rRNA transcript (SSU-rRNA, 5.8S rRNA, LSU-rRNA)"/>
    <property type="evidence" value="ECO:0007669"/>
    <property type="project" value="TreeGrafter"/>
</dbReference>
<dbReference type="GO" id="GO:0030688">
    <property type="term" value="C:preribosome, small subunit precursor"/>
    <property type="evidence" value="ECO:0007669"/>
    <property type="project" value="TreeGrafter"/>
</dbReference>
<dbReference type="FunCoup" id="A0A7J7CD68">
    <property type="interactions" value="4162"/>
</dbReference>
<keyword evidence="7" id="KW-1185">Reference proteome</keyword>
<dbReference type="GO" id="GO:0000472">
    <property type="term" value="P:endonucleolytic cleavage to generate mature 5'-end of SSU-rRNA from (SSU-rRNA, 5.8S rRNA, LSU-rRNA)"/>
    <property type="evidence" value="ECO:0007669"/>
    <property type="project" value="TreeGrafter"/>
</dbReference>
<dbReference type="PROSITE" id="PS50302">
    <property type="entry name" value="PUM"/>
    <property type="match status" value="2"/>
</dbReference>
<feature type="region of interest" description="Disordered" evidence="5">
    <location>
        <begin position="690"/>
        <end position="773"/>
    </location>
</feature>
<sequence>MVSIGLKALPYRTHHRSFSSVEQSVMGETENLHKHGRRKKAMSRKAEKPNSSFDGYKSNKGAARAPKSSKRHNPPEPQELVVRKQVDPETAKYFTEIINLFESNGVDMEEKSVICGNALEEARGKELELATDYILSHNLQTLLEGCDVDHLCGFLRSSTKAFPYIAMDRSGSHVAETALKALARHAQDQDVYSLVEDTLNMICKVLIVNPVEVMCNCHGSHVLRRLLCVCKGVPLDSSEFHGIRTSTVLAERLNLKESRLDGFDTQNTQQGFPGLMNFLVSGLLNGTRQDIIILQVDQYGSLVLQTALKLLAGQDEDLLKIILKLLGCDKENAGENFIEMTAVRDIIEMMKETAYSHLMEVIIEVAPGSLYDELFTKVFRNSLFKISSHQCGNFVVQALISHARSQYQMELIWEELGQKFRALLEMGRSGVVASLIASSQRLHTHEHKCCQALASAVCSTNDSPSCIVPRLLFLESYFFCVDKSNWKWESGSKMHVVGSLILQAIFKYQSEYIQPYITSIAYMEADQALEAAKDPGGARVIEAFLCSNASAKLKRRLVIKLRGHFGELALHPPSSFTVEKCFTAGSLSLREAIVSELLPVQTDLAKTKQGPYLLRKLDVDGFAYHPDQWRSKQASKQSAYKEFYDMFGSSKTKSSENDTFLVSVSKQTAQPKDIKNMRKEIDDHLASAAPFLSMSGHKRRREKVEQRGENFAKKGKKGGKNKNHGGSESSAIVRRTVECIGNNQSASKSADKKGKKRQRNDIMEKASNKKLKA</sequence>
<feature type="compositionally biased region" description="Basic residues" evidence="5">
    <location>
        <begin position="713"/>
        <end position="723"/>
    </location>
</feature>
<feature type="compositionally biased region" description="Basic and acidic residues" evidence="5">
    <location>
        <begin position="702"/>
        <end position="712"/>
    </location>
</feature>
<dbReference type="InterPro" id="IPR011989">
    <property type="entry name" value="ARM-like"/>
</dbReference>
<dbReference type="InterPro" id="IPR001313">
    <property type="entry name" value="Pumilio_RNA-bd_rpt"/>
</dbReference>
<evidence type="ECO:0000256" key="5">
    <source>
        <dbReference type="SAM" id="MobiDB-lite"/>
    </source>
</evidence>
<keyword evidence="3" id="KW-0694">RNA-binding</keyword>
<dbReference type="GO" id="GO:0003723">
    <property type="term" value="F:RNA binding"/>
    <property type="evidence" value="ECO:0007669"/>
    <property type="project" value="UniProtKB-KW"/>
</dbReference>
<dbReference type="GO" id="GO:0000056">
    <property type="term" value="P:ribosomal small subunit export from nucleus"/>
    <property type="evidence" value="ECO:0007669"/>
    <property type="project" value="TreeGrafter"/>
</dbReference>
<evidence type="ECO:0000313" key="7">
    <source>
        <dbReference type="Proteomes" id="UP000593562"/>
    </source>
</evidence>
<dbReference type="InterPro" id="IPR016024">
    <property type="entry name" value="ARM-type_fold"/>
</dbReference>
<comment type="caution">
    <text evidence="6">The sequence shown here is derived from an EMBL/GenBank/DDBJ whole genome shotgun (WGS) entry which is preliminary data.</text>
</comment>
<feature type="compositionally biased region" description="Basic residues" evidence="5">
    <location>
        <begin position="34"/>
        <end position="43"/>
    </location>
</feature>
<evidence type="ECO:0000256" key="2">
    <source>
        <dbReference type="ARBA" id="ARBA00022845"/>
    </source>
</evidence>
<name>A0A7J7CD68_TRIWF</name>